<reference evidence="4" key="1">
    <citation type="submission" date="2022-10" db="EMBL/GenBank/DDBJ databases">
        <title>Genome assembly of Pristionchus species.</title>
        <authorList>
            <person name="Yoshida K."/>
            <person name="Sommer R.J."/>
        </authorList>
    </citation>
    <scope>NUCLEOTIDE SEQUENCE [LARGE SCALE GENOMIC DNA]</scope>
    <source>
        <strain evidence="4">RS5460</strain>
    </source>
</reference>
<sequence length="175" mass="19411">LFPSVLPLFAILQIIRASCPSGWELVSNGQCRGFVGNASAFWDERGINTAVQKCNSIDASVVSIHNDEQQAYWTGKSPHENMLAIGLICLSGSTKWQWSDHSPFDYKPRNYHSALDKSCKGGCTWDIKTDGLWDFNCDGNQIYCEDIWCTTDLEQPAPSADGCESFQDDSQDGIC</sequence>
<keyword evidence="2" id="KW-0732">Signal</keyword>
<evidence type="ECO:0000256" key="1">
    <source>
        <dbReference type="ARBA" id="ARBA00023157"/>
    </source>
</evidence>
<feature type="non-terminal residue" evidence="3">
    <location>
        <position position="1"/>
    </location>
</feature>
<dbReference type="InterPro" id="IPR016186">
    <property type="entry name" value="C-type_lectin-like/link_sf"/>
</dbReference>
<dbReference type="EMBL" id="BTRK01000005">
    <property type="protein sequence ID" value="GMR52002.1"/>
    <property type="molecule type" value="Genomic_DNA"/>
</dbReference>
<comment type="caution">
    <text evidence="3">The sequence shown here is derived from an EMBL/GenBank/DDBJ whole genome shotgun (WGS) entry which is preliminary data.</text>
</comment>
<name>A0AAN5I4J4_9BILA</name>
<feature type="non-terminal residue" evidence="3">
    <location>
        <position position="175"/>
    </location>
</feature>
<keyword evidence="4" id="KW-1185">Reference proteome</keyword>
<dbReference type="Gene3D" id="3.10.100.10">
    <property type="entry name" value="Mannose-Binding Protein A, subunit A"/>
    <property type="match status" value="1"/>
</dbReference>
<dbReference type="PANTHER" id="PTHR22991">
    <property type="entry name" value="PROTEIN CBG13490"/>
    <property type="match status" value="1"/>
</dbReference>
<keyword evidence="1" id="KW-1015">Disulfide bond</keyword>
<dbReference type="AlphaFoldDB" id="A0AAN5I4J4"/>
<evidence type="ECO:0008006" key="5">
    <source>
        <dbReference type="Google" id="ProtNLM"/>
    </source>
</evidence>
<organism evidence="3 4">
    <name type="scientific">Pristionchus mayeri</name>
    <dbReference type="NCBI Taxonomy" id="1317129"/>
    <lineage>
        <taxon>Eukaryota</taxon>
        <taxon>Metazoa</taxon>
        <taxon>Ecdysozoa</taxon>
        <taxon>Nematoda</taxon>
        <taxon>Chromadorea</taxon>
        <taxon>Rhabditida</taxon>
        <taxon>Rhabditina</taxon>
        <taxon>Diplogasteromorpha</taxon>
        <taxon>Diplogasteroidea</taxon>
        <taxon>Neodiplogasteridae</taxon>
        <taxon>Pristionchus</taxon>
    </lineage>
</organism>
<proteinExistence type="predicted"/>
<dbReference type="Proteomes" id="UP001328107">
    <property type="component" value="Unassembled WGS sequence"/>
</dbReference>
<evidence type="ECO:0000313" key="4">
    <source>
        <dbReference type="Proteomes" id="UP001328107"/>
    </source>
</evidence>
<protein>
    <recommendedName>
        <fullName evidence="5">C-type lectin domain-containing protein</fullName>
    </recommendedName>
</protein>
<feature type="signal peptide" evidence="2">
    <location>
        <begin position="1"/>
        <end position="17"/>
    </location>
</feature>
<dbReference type="SUPFAM" id="SSF56436">
    <property type="entry name" value="C-type lectin-like"/>
    <property type="match status" value="1"/>
</dbReference>
<evidence type="ECO:0000256" key="2">
    <source>
        <dbReference type="SAM" id="SignalP"/>
    </source>
</evidence>
<evidence type="ECO:0000313" key="3">
    <source>
        <dbReference type="EMBL" id="GMR52002.1"/>
    </source>
</evidence>
<accession>A0AAN5I4J4</accession>
<dbReference type="PANTHER" id="PTHR22991:SF40">
    <property type="entry name" value="PROTEIN CBG13490"/>
    <property type="match status" value="1"/>
</dbReference>
<feature type="chain" id="PRO_5042829230" description="C-type lectin domain-containing protein" evidence="2">
    <location>
        <begin position="18"/>
        <end position="175"/>
    </location>
</feature>
<dbReference type="InterPro" id="IPR016187">
    <property type="entry name" value="CTDL_fold"/>
</dbReference>
<dbReference type="InterPro" id="IPR050976">
    <property type="entry name" value="Snaclec"/>
</dbReference>
<gene>
    <name evidence="3" type="ORF">PMAYCL1PPCAC_22197</name>
</gene>